<dbReference type="Gene3D" id="3.30.565.10">
    <property type="entry name" value="Histidine kinase-like ATPase, C-terminal domain"/>
    <property type="match status" value="1"/>
</dbReference>
<evidence type="ECO:0000259" key="5">
    <source>
        <dbReference type="PROSITE" id="PS50109"/>
    </source>
</evidence>
<dbReference type="GO" id="GO:0000155">
    <property type="term" value="F:phosphorelay sensor kinase activity"/>
    <property type="evidence" value="ECO:0007669"/>
    <property type="project" value="InterPro"/>
</dbReference>
<name>A0A6V7DAT1_9XANT</name>
<dbReference type="EC" id="2.7.13.3" evidence="2"/>
<dbReference type="SMART" id="SM00387">
    <property type="entry name" value="HATPase_c"/>
    <property type="match status" value="1"/>
</dbReference>
<evidence type="ECO:0000313" key="8">
    <source>
        <dbReference type="EMBL" id="MDV7247645.1"/>
    </source>
</evidence>
<dbReference type="RefSeq" id="WP_074056951.1">
    <property type="nucleotide sequence ID" value="NZ_CP060399.1"/>
</dbReference>
<dbReference type="Gene3D" id="1.10.287.130">
    <property type="match status" value="1"/>
</dbReference>
<evidence type="ECO:0000313" key="7">
    <source>
        <dbReference type="EMBL" id="CAD0330280.1"/>
    </source>
</evidence>
<evidence type="ECO:0000259" key="6">
    <source>
        <dbReference type="PROSITE" id="PS50110"/>
    </source>
</evidence>
<protein>
    <recommendedName>
        <fullName evidence="2">histidine kinase</fullName>
        <ecNumber evidence="2">2.7.13.3</ecNumber>
    </recommendedName>
</protein>
<feature type="domain" description="Response regulatory" evidence="6">
    <location>
        <begin position="19"/>
        <end position="136"/>
    </location>
</feature>
<keyword evidence="9" id="KW-1185">Reference proteome</keyword>
<dbReference type="InterPro" id="IPR036097">
    <property type="entry name" value="HisK_dim/P_sf"/>
</dbReference>
<evidence type="ECO:0000256" key="4">
    <source>
        <dbReference type="PROSITE-ProRule" id="PRU00169"/>
    </source>
</evidence>
<evidence type="ECO:0000256" key="3">
    <source>
        <dbReference type="ARBA" id="ARBA00022553"/>
    </source>
</evidence>
<feature type="modified residue" description="4-aspartylphosphate" evidence="4">
    <location>
        <position position="68"/>
    </location>
</feature>
<gene>
    <name evidence="7" type="primary">rcsC_8</name>
    <name evidence="7" type="ORF">CFBP498_21420</name>
    <name evidence="8" type="ORF">R4K57_04265</name>
</gene>
<keyword evidence="7" id="KW-0418">Kinase</keyword>
<evidence type="ECO:0000313" key="9">
    <source>
        <dbReference type="Proteomes" id="UP000515406"/>
    </source>
</evidence>
<proteinExistence type="predicted"/>
<accession>A0A6V7DAT1</accession>
<dbReference type="Proteomes" id="UP000515406">
    <property type="component" value="Chromosome"/>
</dbReference>
<dbReference type="Proteomes" id="UP001187425">
    <property type="component" value="Unassembled WGS sequence"/>
</dbReference>
<dbReference type="InterPro" id="IPR003661">
    <property type="entry name" value="HisK_dim/P_dom"/>
</dbReference>
<evidence type="ECO:0000256" key="2">
    <source>
        <dbReference type="ARBA" id="ARBA00012438"/>
    </source>
</evidence>
<dbReference type="PANTHER" id="PTHR43547:SF2">
    <property type="entry name" value="HYBRID SIGNAL TRANSDUCTION HISTIDINE KINASE C"/>
    <property type="match status" value="1"/>
</dbReference>
<dbReference type="InterPro" id="IPR001789">
    <property type="entry name" value="Sig_transdc_resp-reg_receiver"/>
</dbReference>
<dbReference type="EMBL" id="LR828257">
    <property type="protein sequence ID" value="CAD0330280.1"/>
    <property type="molecule type" value="Genomic_DNA"/>
</dbReference>
<organism evidence="7 9">
    <name type="scientific">Xanthomonas hortorum pv. vitians</name>
    <dbReference type="NCBI Taxonomy" id="83224"/>
    <lineage>
        <taxon>Bacteria</taxon>
        <taxon>Pseudomonadati</taxon>
        <taxon>Pseudomonadota</taxon>
        <taxon>Gammaproteobacteria</taxon>
        <taxon>Lysobacterales</taxon>
        <taxon>Lysobacteraceae</taxon>
        <taxon>Xanthomonas</taxon>
    </lineage>
</organism>
<dbReference type="PANTHER" id="PTHR43547">
    <property type="entry name" value="TWO-COMPONENT HISTIDINE KINASE"/>
    <property type="match status" value="1"/>
</dbReference>
<dbReference type="EMBL" id="JAWMQI010000010">
    <property type="protein sequence ID" value="MDV7247645.1"/>
    <property type="molecule type" value="Genomic_DNA"/>
</dbReference>
<sequence>MNLTATGLAADSSTTEPAKLLIVDDVPQNLVAMEALLQRDGIQVLCAASGAQALELLLEHDVALALLDVHMPEMDGFSLAELMRGSQRTRHVPIIFLTASPNDPVRAFQGYETGAVDFLHKPIEPHVILSKVNVFIELYQQRRLLKARNTSLERALTLNETMMAVLTHDLRTPLSVILLCADKLSLDVATEGSAARTLEHLENSAHRMARMVEQLLDFSRLRTDGLSMQFGPCNLGEVAHSVVNEVAQANPHTPIDLHSEGDLHGDGDGDRLAQVISNLVGNAVLHGARQPVRVHLDGRQRDTLRLSVRNAGHIPDSLMPRLFEPFKASFHASQGLGLGLFIADQFVKAHGGSLQARNEDGDVVFEATLRRRNLAAS</sequence>
<dbReference type="Pfam" id="PF00072">
    <property type="entry name" value="Response_reg"/>
    <property type="match status" value="1"/>
</dbReference>
<dbReference type="SUPFAM" id="SSF52172">
    <property type="entry name" value="CheY-like"/>
    <property type="match status" value="1"/>
</dbReference>
<keyword evidence="7" id="KW-0808">Transferase</keyword>
<dbReference type="SUPFAM" id="SSF47384">
    <property type="entry name" value="Homodimeric domain of signal transducing histidine kinase"/>
    <property type="match status" value="1"/>
</dbReference>
<dbReference type="SUPFAM" id="SSF55874">
    <property type="entry name" value="ATPase domain of HSP90 chaperone/DNA topoisomerase II/histidine kinase"/>
    <property type="match status" value="1"/>
</dbReference>
<dbReference type="EMBL" id="LR828257">
    <property type="protein sequence ID" value="CAD0330290.1"/>
    <property type="molecule type" value="Genomic_DNA"/>
</dbReference>
<dbReference type="CDD" id="cd00075">
    <property type="entry name" value="HATPase"/>
    <property type="match status" value="1"/>
</dbReference>
<dbReference type="Pfam" id="PF00512">
    <property type="entry name" value="HisKA"/>
    <property type="match status" value="1"/>
</dbReference>
<dbReference type="Pfam" id="PF02518">
    <property type="entry name" value="HATPase_c"/>
    <property type="match status" value="1"/>
</dbReference>
<evidence type="ECO:0000256" key="1">
    <source>
        <dbReference type="ARBA" id="ARBA00000085"/>
    </source>
</evidence>
<dbReference type="PROSITE" id="PS50110">
    <property type="entry name" value="RESPONSE_REGULATORY"/>
    <property type="match status" value="1"/>
</dbReference>
<comment type="catalytic activity">
    <reaction evidence="1">
        <text>ATP + protein L-histidine = ADP + protein N-phospho-L-histidine.</text>
        <dbReference type="EC" id="2.7.13.3"/>
    </reaction>
</comment>
<evidence type="ECO:0000313" key="10">
    <source>
        <dbReference type="Proteomes" id="UP001187425"/>
    </source>
</evidence>
<dbReference type="Gene3D" id="3.40.50.2300">
    <property type="match status" value="1"/>
</dbReference>
<dbReference type="InterPro" id="IPR005467">
    <property type="entry name" value="His_kinase_dom"/>
</dbReference>
<dbReference type="SMART" id="SM00448">
    <property type="entry name" value="REC"/>
    <property type="match status" value="1"/>
</dbReference>
<dbReference type="InterPro" id="IPR036890">
    <property type="entry name" value="HATPase_C_sf"/>
</dbReference>
<feature type="domain" description="Histidine kinase" evidence="5">
    <location>
        <begin position="165"/>
        <end position="373"/>
    </location>
</feature>
<reference evidence="8 10" key="2">
    <citation type="submission" date="2023-10" db="EMBL/GenBank/DDBJ databases">
        <title>A new tool for lettuce pathogen research.</title>
        <authorList>
            <person name="Horton K.N."/>
            <person name="Cseke L.J."/>
            <person name="Badiwe M."/>
            <person name="Tesfaye D."/>
            <person name="Klein A."/>
            <person name="Su J."/>
            <person name="Potnis N."/>
            <person name="Gassmann W."/>
        </authorList>
    </citation>
    <scope>NUCLEOTIDE SEQUENCE [LARGE SCALE GENOMIC DNA]</scope>
    <source>
        <strain evidence="8 10">JSKH1901</strain>
    </source>
</reference>
<dbReference type="SMART" id="SM00388">
    <property type="entry name" value="HisKA"/>
    <property type="match status" value="1"/>
</dbReference>
<dbReference type="GeneID" id="55512652"/>
<keyword evidence="3 4" id="KW-0597">Phosphoprotein</keyword>
<reference evidence="7 9" key="1">
    <citation type="submission" date="2020-07" db="EMBL/GenBank/DDBJ databases">
        <authorList>
            <person name="Pothier F. J."/>
        </authorList>
    </citation>
    <scope>NUCLEOTIDE SEQUENCE [LARGE SCALE GENOMIC DNA]</scope>
    <source>
        <strain evidence="7 9">CFBP 498</strain>
    </source>
</reference>
<dbReference type="InterPro" id="IPR003594">
    <property type="entry name" value="HATPase_dom"/>
</dbReference>
<dbReference type="PROSITE" id="PS50109">
    <property type="entry name" value="HIS_KIN"/>
    <property type="match status" value="1"/>
</dbReference>
<dbReference type="CDD" id="cd00082">
    <property type="entry name" value="HisKA"/>
    <property type="match status" value="1"/>
</dbReference>
<dbReference type="InterPro" id="IPR011006">
    <property type="entry name" value="CheY-like_superfamily"/>
</dbReference>
<dbReference type="AlphaFoldDB" id="A0A6V7DAT1"/>